<proteinExistence type="predicted"/>
<gene>
    <name evidence="2" type="ORF">RS030_172615</name>
</gene>
<evidence type="ECO:0000313" key="2">
    <source>
        <dbReference type="EMBL" id="KAK6590255.1"/>
    </source>
</evidence>
<name>A0AAV9Y342_9CRYT</name>
<comment type="caution">
    <text evidence="2">The sequence shown here is derived from an EMBL/GenBank/DDBJ whole genome shotgun (WGS) entry which is preliminary data.</text>
</comment>
<dbReference type="Proteomes" id="UP001311799">
    <property type="component" value="Unassembled WGS sequence"/>
</dbReference>
<accession>A0AAV9Y342</accession>
<feature type="coiled-coil region" evidence="1">
    <location>
        <begin position="503"/>
        <end position="544"/>
    </location>
</feature>
<protein>
    <submittedName>
        <fullName evidence="2">Coiled coil</fullName>
    </submittedName>
</protein>
<dbReference type="EMBL" id="JAWDEY010000008">
    <property type="protein sequence ID" value="KAK6590255.1"/>
    <property type="molecule type" value="Genomic_DNA"/>
</dbReference>
<feature type="coiled-coil region" evidence="1">
    <location>
        <begin position="409"/>
        <end position="443"/>
    </location>
</feature>
<dbReference type="AlphaFoldDB" id="A0AAV9Y342"/>
<sequence length="940" mass="110242">MQFDYDRDAIFDNSEDLSKLEYEFSKLRKETGLLYENEYVKDFLENYHRNENYKGGNNCFSKHINKSFNDDIYSKEAYSYDNETPQRSKKKSINKRKLSAGNLKKTFINDRFRGVSMFSRKYGSDENIVNDIVTVDKKEARGDLVISTNNGDKNIKLSNNKNTYGLKKKTDSHELDFHGGYSSSDTEKYMIKSDYENRREINMNSKNHSYRKKDEKIMYYLDNSSNDEIEGIEGENDGEYSMEDDNKVNLEGRGLMVSNDFLSKIPDGSEVNLINDRFEKSEKEQLIKRIQSLEVIESSQKMLILETQNREQQHRIRCEELQKQLEYKETKLLLLNQDYESLKKDNALLSEEKEVIKKKYTEMESNWNQEYAMLYKYKVDYELVSKKNDILMEEKNSFVTMIESDKERYRKMELNHQNLLLNLNNLEKRNNEIVERSIKLQEDNDSLSREYNKLFQKYTSLLSEYGAIKKNEEKLNSNIVELQDCNKKLTIENNDIFEKFKFLSLTEKNLENTQEKNIELENEISAIKKERDILTAENKIIEKKIKTNEELVYELKNKILDYTLENQRLKKLIKETLIPILPASEHNSTIGHVLTVLNAKENSRFSVKLLEEEYLNNQKKGNDDIKGDINYNDIIETWKNVENPFTPKRFDVNNNRMGTLENNDTNSFSFYKSENKTPVKVCKSKMDDIKNIYSDNKHISNLDIKRLDKITPASSNVDEIIAKSCPIISDNNDDKIAAGKLYKSSPDFVNYKQDIKIDENIGGDEKFEKGVNILTPRPLVKGEDDHTVPVTLPIKLENKIKHSLEDEENIPVIPLNDDNTDETCNSRKSNMNINFEDINITEHENLQENEGKVLKCAHINDCIKMLDNYEKQILLLNVEKVQLESELAVLPRDNWSINSKEKEERDNIERRLMEIQNSIFKASSGINKIKEKQKYKDNNQ</sequence>
<feature type="coiled-coil region" evidence="1">
    <location>
        <begin position="304"/>
        <end position="366"/>
    </location>
</feature>
<keyword evidence="3" id="KW-1185">Reference proteome</keyword>
<keyword evidence="1" id="KW-0175">Coiled coil</keyword>
<evidence type="ECO:0000313" key="3">
    <source>
        <dbReference type="Proteomes" id="UP001311799"/>
    </source>
</evidence>
<organism evidence="2 3">
    <name type="scientific">Cryptosporidium xiaoi</name>
    <dbReference type="NCBI Taxonomy" id="659607"/>
    <lineage>
        <taxon>Eukaryota</taxon>
        <taxon>Sar</taxon>
        <taxon>Alveolata</taxon>
        <taxon>Apicomplexa</taxon>
        <taxon>Conoidasida</taxon>
        <taxon>Coccidia</taxon>
        <taxon>Eucoccidiorida</taxon>
        <taxon>Eimeriorina</taxon>
        <taxon>Cryptosporidiidae</taxon>
        <taxon>Cryptosporidium</taxon>
    </lineage>
</organism>
<reference evidence="2 3" key="1">
    <citation type="submission" date="2023-10" db="EMBL/GenBank/DDBJ databases">
        <title>Comparative genomics analysis reveals potential genetic determinants of host preference in Cryptosporidium xiaoi.</title>
        <authorList>
            <person name="Xiao L."/>
            <person name="Li J."/>
        </authorList>
    </citation>
    <scope>NUCLEOTIDE SEQUENCE [LARGE SCALE GENOMIC DNA]</scope>
    <source>
        <strain evidence="2 3">52996</strain>
    </source>
</reference>
<evidence type="ECO:0000256" key="1">
    <source>
        <dbReference type="SAM" id="Coils"/>
    </source>
</evidence>
<feature type="coiled-coil region" evidence="1">
    <location>
        <begin position="866"/>
        <end position="918"/>
    </location>
</feature>